<reference evidence="1 2" key="1">
    <citation type="submission" date="2013-02" db="EMBL/GenBank/DDBJ databases">
        <title>The complete genome sequence of Corynebacterium vitaeruminis DSM 20294.</title>
        <authorList>
            <person name="Ruckert C."/>
            <person name="Albersmeier A."/>
            <person name="Kalinowski J."/>
        </authorList>
    </citation>
    <scope>NUCLEOTIDE SEQUENCE [LARGE SCALE GENOMIC DNA]</scope>
    <source>
        <strain evidence="2">ATCC 10234</strain>
    </source>
</reference>
<dbReference type="EMBL" id="CP004353">
    <property type="protein sequence ID" value="AHI21547.1"/>
    <property type="molecule type" value="Genomic_DNA"/>
</dbReference>
<protein>
    <submittedName>
        <fullName evidence="1">Uncharacterized protein</fullName>
    </submittedName>
</protein>
<dbReference type="eggNOG" id="ENOG5031I3T">
    <property type="taxonomic scope" value="Bacteria"/>
</dbReference>
<keyword evidence="2" id="KW-1185">Reference proteome</keyword>
<proteinExistence type="predicted"/>
<dbReference type="HOGENOM" id="CLU_078731_0_0_11"/>
<name>W5XX72_9CORY</name>
<dbReference type="STRING" id="1224164.B843_00755"/>
<dbReference type="KEGG" id="cvt:B843_00755"/>
<organism evidence="1 2">
    <name type="scientific">Corynebacterium vitaeruminis DSM 20294</name>
    <dbReference type="NCBI Taxonomy" id="1224164"/>
    <lineage>
        <taxon>Bacteria</taxon>
        <taxon>Bacillati</taxon>
        <taxon>Actinomycetota</taxon>
        <taxon>Actinomycetes</taxon>
        <taxon>Mycobacteriales</taxon>
        <taxon>Corynebacteriaceae</taxon>
        <taxon>Corynebacterium</taxon>
    </lineage>
</organism>
<dbReference type="SUPFAM" id="SSF159941">
    <property type="entry name" value="MM3350-like"/>
    <property type="match status" value="1"/>
</dbReference>
<evidence type="ECO:0000313" key="2">
    <source>
        <dbReference type="Proteomes" id="UP000019222"/>
    </source>
</evidence>
<dbReference type="InterPro" id="IPR024047">
    <property type="entry name" value="MM3350-like_sf"/>
</dbReference>
<evidence type="ECO:0000313" key="1">
    <source>
        <dbReference type="EMBL" id="AHI21547.1"/>
    </source>
</evidence>
<sequence length="294" mass="32175">MPTPIHAAPIYDLSAARRTRKATPWRPREPRTLILSVSLLAGGADVFRHIGVNDSMSIDELHQVIDVCFGLERENPPWAMYDGALRCGASDCVHTHLDAPGATLEYGWGLWHVGIEVIDVIVRDKGTPRALCIGGSGALREEAFDPSVVNAKLTGDEVIEKTLAQVRPEIADVIRRGGMYDFIALLQALDIGRPPTQAATRELLALPIESDPRSRDAFFSTLFSLSCMSDQELTDSINTSVMESLGWGELPAAEIRAACADSLEVLARAGAYGARRLSAVDRIDIYRELLRRRA</sequence>
<gene>
    <name evidence="1" type="ORF">B843_00755</name>
</gene>
<dbReference type="RefSeq" id="WP_025251620.1">
    <property type="nucleotide sequence ID" value="NZ_CP004353.1"/>
</dbReference>
<dbReference type="Proteomes" id="UP000019222">
    <property type="component" value="Chromosome"/>
</dbReference>
<accession>W5XX72</accession>
<dbReference type="AlphaFoldDB" id="W5XX72"/>
<dbReference type="PATRIC" id="fig|1224164.3.peg.151"/>